<organism evidence="4 5">
    <name type="scientific">Actinoplanes xinjiangensis</name>
    <dbReference type="NCBI Taxonomy" id="512350"/>
    <lineage>
        <taxon>Bacteria</taxon>
        <taxon>Bacillati</taxon>
        <taxon>Actinomycetota</taxon>
        <taxon>Actinomycetes</taxon>
        <taxon>Micromonosporales</taxon>
        <taxon>Micromonosporaceae</taxon>
        <taxon>Actinoplanes</taxon>
    </lineage>
</organism>
<feature type="transmembrane region" description="Helical" evidence="2">
    <location>
        <begin position="94"/>
        <end position="115"/>
    </location>
</feature>
<dbReference type="GO" id="GO:0016020">
    <property type="term" value="C:membrane"/>
    <property type="evidence" value="ECO:0007669"/>
    <property type="project" value="InterPro"/>
</dbReference>
<dbReference type="RefSeq" id="WP_109593636.1">
    <property type="nucleotide sequence ID" value="NZ_BONA01000045.1"/>
</dbReference>
<dbReference type="OrthoDB" id="4215223at2"/>
<evidence type="ECO:0000256" key="2">
    <source>
        <dbReference type="SAM" id="Phobius"/>
    </source>
</evidence>
<dbReference type="InterPro" id="IPR000620">
    <property type="entry name" value="EamA_dom"/>
</dbReference>
<evidence type="ECO:0000313" key="4">
    <source>
        <dbReference type="EMBL" id="PWK47526.1"/>
    </source>
</evidence>
<keyword evidence="2" id="KW-0812">Transmembrane</keyword>
<protein>
    <submittedName>
        <fullName evidence="4">Threonine/homoserine efflux transporter RhtA</fullName>
    </submittedName>
</protein>
<keyword evidence="2" id="KW-1133">Transmembrane helix</keyword>
<reference evidence="4 5" key="1">
    <citation type="submission" date="2018-05" db="EMBL/GenBank/DDBJ databases">
        <title>Genomic Encyclopedia of Archaeal and Bacterial Type Strains, Phase II (KMG-II): from individual species to whole genera.</title>
        <authorList>
            <person name="Goeker M."/>
        </authorList>
    </citation>
    <scope>NUCLEOTIDE SEQUENCE [LARGE SCALE GENOMIC DNA]</scope>
    <source>
        <strain evidence="4 5">DSM 45184</strain>
    </source>
</reference>
<dbReference type="Proteomes" id="UP000245697">
    <property type="component" value="Unassembled WGS sequence"/>
</dbReference>
<evidence type="ECO:0000313" key="5">
    <source>
        <dbReference type="Proteomes" id="UP000245697"/>
    </source>
</evidence>
<proteinExistence type="inferred from homology"/>
<evidence type="ECO:0000256" key="1">
    <source>
        <dbReference type="ARBA" id="ARBA00007362"/>
    </source>
</evidence>
<comment type="caution">
    <text evidence="4">The sequence shown here is derived from an EMBL/GenBank/DDBJ whole genome shotgun (WGS) entry which is preliminary data.</text>
</comment>
<feature type="transmembrane region" description="Helical" evidence="2">
    <location>
        <begin position="192"/>
        <end position="208"/>
    </location>
</feature>
<evidence type="ECO:0000259" key="3">
    <source>
        <dbReference type="Pfam" id="PF00892"/>
    </source>
</evidence>
<accession>A0A316FIH6</accession>
<feature type="transmembrane region" description="Helical" evidence="2">
    <location>
        <begin position="269"/>
        <end position="286"/>
    </location>
</feature>
<keyword evidence="5" id="KW-1185">Reference proteome</keyword>
<comment type="similarity">
    <text evidence="1">Belongs to the EamA transporter family.</text>
</comment>
<feature type="transmembrane region" description="Helical" evidence="2">
    <location>
        <begin position="29"/>
        <end position="49"/>
    </location>
</feature>
<name>A0A316FIH6_9ACTN</name>
<feature type="transmembrane region" description="Helical" evidence="2">
    <location>
        <begin position="214"/>
        <end position="233"/>
    </location>
</feature>
<dbReference type="Pfam" id="PF00892">
    <property type="entry name" value="EamA"/>
    <property type="match status" value="1"/>
</dbReference>
<feature type="transmembrane region" description="Helical" evidence="2">
    <location>
        <begin position="69"/>
        <end position="88"/>
    </location>
</feature>
<feature type="transmembrane region" description="Helical" evidence="2">
    <location>
        <begin position="145"/>
        <end position="171"/>
    </location>
</feature>
<feature type="transmembrane region" description="Helical" evidence="2">
    <location>
        <begin position="122"/>
        <end position="139"/>
    </location>
</feature>
<gene>
    <name evidence="4" type="ORF">BC793_107136</name>
</gene>
<feature type="transmembrane region" description="Helical" evidence="2">
    <location>
        <begin position="245"/>
        <end position="263"/>
    </location>
</feature>
<dbReference type="EMBL" id="QGGR01000007">
    <property type="protein sequence ID" value="PWK47526.1"/>
    <property type="molecule type" value="Genomic_DNA"/>
</dbReference>
<dbReference type="AlphaFoldDB" id="A0A316FIH6"/>
<feature type="domain" description="EamA" evidence="3">
    <location>
        <begin position="153"/>
        <end position="280"/>
    </location>
</feature>
<sequence length="307" mass="31102">MNAPLVLIGVAVMLQAGSSGFLSGRLDGSQSLLFSTIAFALATLVFTVIDRARRGRGRGPGVLRAHGRLMVAANVLTAVTFIGFYLSLVYVPAALAVSIETAIGPLVIAVAAGRAARTGDHLVGWALIACSGALAWRLSGDAAGAIPVGTLATGVGLALLAGVGAAGLALLSKRLGGLAVDPVTVTANRFHLTYLSALVLLALDPPAVEQVGSLVPLLVLVGVVAVVVPLYLLQVGLQRAEPLSAMTLITTMPGLTYLAQVLFGAAFDPWALALTVVITVIAVGYARVPRRVAPVPAAAGPSAKGRD</sequence>
<keyword evidence="2" id="KW-0472">Membrane</keyword>